<accession>A0A7R9Q2A8</accession>
<dbReference type="AlphaFoldDB" id="A0A7R9Q2A8"/>
<gene>
    <name evidence="1" type="ORF">OSB1V03_LOCUS10143</name>
</gene>
<protein>
    <submittedName>
        <fullName evidence="1">Uncharacterized protein</fullName>
    </submittedName>
</protein>
<keyword evidence="2" id="KW-1185">Reference proteome</keyword>
<reference evidence="1" key="1">
    <citation type="submission" date="2020-11" db="EMBL/GenBank/DDBJ databases">
        <authorList>
            <person name="Tran Van P."/>
        </authorList>
    </citation>
    <scope>NUCLEOTIDE SEQUENCE</scope>
</reference>
<dbReference type="EMBL" id="CAJPIZ010007250">
    <property type="protein sequence ID" value="CAG2110158.1"/>
    <property type="molecule type" value="Genomic_DNA"/>
</dbReference>
<dbReference type="EMBL" id="OC861825">
    <property type="protein sequence ID" value="CAD7629728.1"/>
    <property type="molecule type" value="Genomic_DNA"/>
</dbReference>
<sequence length="53" mass="6082">MDQNVREIGHDLDIVKNDHAESQSAMLLQITNLTERQSRMEDDIIDVGDQDNN</sequence>
<evidence type="ECO:0000313" key="2">
    <source>
        <dbReference type="Proteomes" id="UP000759131"/>
    </source>
</evidence>
<name>A0A7R9Q2A8_9ACAR</name>
<feature type="non-terminal residue" evidence="1">
    <location>
        <position position="1"/>
    </location>
</feature>
<proteinExistence type="predicted"/>
<organism evidence="1">
    <name type="scientific">Medioppia subpectinata</name>
    <dbReference type="NCBI Taxonomy" id="1979941"/>
    <lineage>
        <taxon>Eukaryota</taxon>
        <taxon>Metazoa</taxon>
        <taxon>Ecdysozoa</taxon>
        <taxon>Arthropoda</taxon>
        <taxon>Chelicerata</taxon>
        <taxon>Arachnida</taxon>
        <taxon>Acari</taxon>
        <taxon>Acariformes</taxon>
        <taxon>Sarcoptiformes</taxon>
        <taxon>Oribatida</taxon>
        <taxon>Brachypylina</taxon>
        <taxon>Oppioidea</taxon>
        <taxon>Oppiidae</taxon>
        <taxon>Medioppia</taxon>
    </lineage>
</organism>
<dbReference type="Proteomes" id="UP000759131">
    <property type="component" value="Unassembled WGS sequence"/>
</dbReference>
<evidence type="ECO:0000313" key="1">
    <source>
        <dbReference type="EMBL" id="CAD7629728.1"/>
    </source>
</evidence>